<dbReference type="Proteomes" id="UP001654496">
    <property type="component" value="Segment"/>
</dbReference>
<organism evidence="1 2">
    <name type="scientific">Rhodococcus phage Reynauld</name>
    <dbReference type="NCBI Taxonomy" id="3062845"/>
    <lineage>
        <taxon>Viruses</taxon>
        <taxon>Duplodnaviria</taxon>
        <taxon>Heunggongvirae</taxon>
        <taxon>Uroviricota</taxon>
        <taxon>Caudoviricetes</taxon>
        <taxon>Caudoviricetes incertae sedis</taxon>
        <taxon>Reynauldvirus</taxon>
        <taxon>Reynauldvirus reynauld</taxon>
    </lineage>
</organism>
<accession>A0ACD4UKT3</accession>
<sequence>MADLNDFGSALDVAKAMRRVSRREIDRQRPPSRWAIVTDIDRATRSCMVAFLGDSEEDSVRVPYTSVIPSRVGQEVKIGGPSNDRVIESIRGETEPETRLFALEDGMDVRQVMACNYGLQLDYPLTRNVQMDIPFNRAMWDPLNMADPVNGTFLIPRYGYYDINVKVGFDGSAMDTRDFLARAWIYCLPAGGGPRLELAYDAYYYYRGSDDDGALVGEISLSFSELPHLFPGDRIVVSALTNGPSGSTSGKVFANRTRINIALKYGMERYYKPEPIA</sequence>
<reference evidence="1" key="1">
    <citation type="submission" date="2023-06" db="EMBL/GenBank/DDBJ databases">
        <authorList>
            <person name="DeJong R.J."/>
            <person name="Yoon E."/>
            <person name="Radersma M."/>
            <person name="Veenstra M."/>
            <person name="Churu J."/>
            <person name="Moleakunnel K."/>
            <person name="Weaver G."/>
            <person name="Hill E."/>
            <person name="Janvier A."/>
            <person name="Harlow L."/>
            <person name="Kramer C."/>
            <person name="Seinen K."/>
            <person name="Chen A."/>
            <person name="Minasian M."/>
            <person name="Doorn S."/>
            <person name="Dole C."/>
            <person name="Ramsey F."/>
            <person name="Nieze J."/>
            <person name="Baker A."/>
            <person name="Swierenga S."/>
            <person name="White A."/>
            <person name="Howland A."/>
            <person name="Ko C."/>
            <person name="Russell D.A."/>
            <person name="Jacobs-Sera D."/>
            <person name="Hatfull G.F."/>
        </authorList>
    </citation>
    <scope>NUCLEOTIDE SEQUENCE</scope>
</reference>
<dbReference type="EMBL" id="OR159659">
    <property type="protein sequence ID" value="WKW85485.1"/>
    <property type="molecule type" value="Genomic_DNA"/>
</dbReference>
<evidence type="ECO:0000313" key="2">
    <source>
        <dbReference type="Proteomes" id="UP001654496"/>
    </source>
</evidence>
<protein>
    <submittedName>
        <fullName evidence="1">Minor tail protein</fullName>
    </submittedName>
</protein>
<proteinExistence type="predicted"/>
<evidence type="ECO:0000313" key="1">
    <source>
        <dbReference type="EMBL" id="WKW85485.1"/>
    </source>
</evidence>
<gene>
    <name evidence="1" type="primary">33</name>
    <name evidence="1" type="ORF">SEA_REYNAULD_33</name>
</gene>
<keyword evidence="2" id="KW-1185">Reference proteome</keyword>
<name>A0ACD4UKT3_9CAUD</name>